<evidence type="ECO:0000313" key="16">
    <source>
        <dbReference type="Proteomes" id="UP000440732"/>
    </source>
</evidence>
<dbReference type="Proteomes" id="UP000429523">
    <property type="component" value="Unassembled WGS sequence"/>
</dbReference>
<evidence type="ECO:0000313" key="4">
    <source>
        <dbReference type="EMBL" id="KAE8998461.1"/>
    </source>
</evidence>
<dbReference type="InterPro" id="IPR001214">
    <property type="entry name" value="SET_dom"/>
</dbReference>
<evidence type="ECO:0000313" key="17">
    <source>
        <dbReference type="Proteomes" id="UP000441208"/>
    </source>
</evidence>
<evidence type="ECO:0000313" key="14">
    <source>
        <dbReference type="Proteomes" id="UP000437068"/>
    </source>
</evidence>
<dbReference type="Gene3D" id="2.170.270.10">
    <property type="entry name" value="SET domain"/>
    <property type="match status" value="1"/>
</dbReference>
<evidence type="ECO:0000313" key="9">
    <source>
        <dbReference type="EMBL" id="KAE9214681.1"/>
    </source>
</evidence>
<reference evidence="12 13" key="1">
    <citation type="submission" date="2018-08" db="EMBL/GenBank/DDBJ databases">
        <title>Genomic investigation of the strawberry pathogen Phytophthora fragariae indicates pathogenicity is determined by transcriptional variation in three key races.</title>
        <authorList>
            <person name="Adams T.M."/>
            <person name="Armitage A.D."/>
            <person name="Sobczyk M.K."/>
            <person name="Bates H.J."/>
            <person name="Dunwell J.M."/>
            <person name="Nellist C.F."/>
            <person name="Harrison R.J."/>
        </authorList>
    </citation>
    <scope>NUCLEOTIDE SEQUENCE [LARGE SCALE GENOMIC DNA]</scope>
    <source>
        <strain evidence="11 14">A4</strain>
        <strain evidence="10 15">BC-1</strain>
        <strain evidence="9 19">BC-23</strain>
        <strain evidence="8 13">NOV-27</strain>
        <strain evidence="7 16">NOV-5</strain>
        <strain evidence="5 17">NOV-71</strain>
        <strain evidence="3 12">NOV-9</strain>
        <strain evidence="6 20">ONT-3</strain>
        <strain evidence="4 18">SCRP245</strain>
    </source>
</reference>
<dbReference type="EMBL" id="QXFX01001020">
    <property type="protein sequence ID" value="KAE9098448.1"/>
    <property type="molecule type" value="Genomic_DNA"/>
</dbReference>
<comment type="caution">
    <text evidence="7">The sequence shown here is derived from an EMBL/GenBank/DDBJ whole genome shotgun (WGS) entry which is preliminary data.</text>
</comment>
<dbReference type="Proteomes" id="UP000433483">
    <property type="component" value="Unassembled WGS sequence"/>
</dbReference>
<dbReference type="Proteomes" id="UP000476176">
    <property type="component" value="Unassembled WGS sequence"/>
</dbReference>
<proteinExistence type="predicted"/>
<protein>
    <recommendedName>
        <fullName evidence="2">SET domain-containing protein</fullName>
    </recommendedName>
</protein>
<dbReference type="Proteomes" id="UP000440732">
    <property type="component" value="Unassembled WGS sequence"/>
</dbReference>
<feature type="domain" description="SET" evidence="2">
    <location>
        <begin position="261"/>
        <end position="382"/>
    </location>
</feature>
<dbReference type="EMBL" id="QXGE01001001">
    <property type="protein sequence ID" value="KAE9299510.1"/>
    <property type="molecule type" value="Genomic_DNA"/>
</dbReference>
<feature type="compositionally biased region" description="Acidic residues" evidence="1">
    <location>
        <begin position="50"/>
        <end position="59"/>
    </location>
</feature>
<dbReference type="Proteomes" id="UP000440367">
    <property type="component" value="Unassembled WGS sequence"/>
</dbReference>
<keyword evidence="13" id="KW-1185">Reference proteome</keyword>
<dbReference type="SMART" id="SM00317">
    <property type="entry name" value="SET"/>
    <property type="match status" value="1"/>
</dbReference>
<dbReference type="Pfam" id="PF00856">
    <property type="entry name" value="SET"/>
    <property type="match status" value="1"/>
</dbReference>
<dbReference type="EMBL" id="QXFW01001000">
    <property type="protein sequence ID" value="KAE8998461.1"/>
    <property type="molecule type" value="Genomic_DNA"/>
</dbReference>
<organism evidence="7 16">
    <name type="scientific">Phytophthora fragariae</name>
    <dbReference type="NCBI Taxonomy" id="53985"/>
    <lineage>
        <taxon>Eukaryota</taxon>
        <taxon>Sar</taxon>
        <taxon>Stramenopiles</taxon>
        <taxon>Oomycota</taxon>
        <taxon>Peronosporomycetes</taxon>
        <taxon>Peronosporales</taxon>
        <taxon>Peronosporaceae</taxon>
        <taxon>Phytophthora</taxon>
    </lineage>
</organism>
<dbReference type="EMBL" id="QXGB01001025">
    <property type="protein sequence ID" value="KAE9198710.1"/>
    <property type="molecule type" value="Genomic_DNA"/>
</dbReference>
<dbReference type="SUPFAM" id="SSF82199">
    <property type="entry name" value="SET domain"/>
    <property type="match status" value="1"/>
</dbReference>
<dbReference type="EMBL" id="QXGC01000978">
    <property type="protein sequence ID" value="KAE9214681.1"/>
    <property type="molecule type" value="Genomic_DNA"/>
</dbReference>
<evidence type="ECO:0000313" key="8">
    <source>
        <dbReference type="EMBL" id="KAE9198710.1"/>
    </source>
</evidence>
<evidence type="ECO:0000313" key="18">
    <source>
        <dbReference type="Proteomes" id="UP000460718"/>
    </source>
</evidence>
<evidence type="ECO:0000313" key="6">
    <source>
        <dbReference type="EMBL" id="KAE9098448.1"/>
    </source>
</evidence>
<dbReference type="InterPro" id="IPR046341">
    <property type="entry name" value="SET_dom_sf"/>
</dbReference>
<dbReference type="EMBL" id="QXFZ01001044">
    <property type="protein sequence ID" value="KAE9098267.1"/>
    <property type="molecule type" value="Genomic_DNA"/>
</dbReference>
<accession>A0A6A3TMF3</accession>
<evidence type="ECO:0000259" key="2">
    <source>
        <dbReference type="PROSITE" id="PS50280"/>
    </source>
</evidence>
<evidence type="ECO:0000313" key="15">
    <source>
        <dbReference type="Proteomes" id="UP000440367"/>
    </source>
</evidence>
<name>A0A6A3TMF3_9STRA</name>
<dbReference type="EMBL" id="QXGF01001066">
    <property type="protein sequence ID" value="KAE8932931.1"/>
    <property type="molecule type" value="Genomic_DNA"/>
</dbReference>
<dbReference type="Proteomes" id="UP000460718">
    <property type="component" value="Unassembled WGS sequence"/>
</dbReference>
<dbReference type="Proteomes" id="UP000441208">
    <property type="component" value="Unassembled WGS sequence"/>
</dbReference>
<evidence type="ECO:0000313" key="5">
    <source>
        <dbReference type="EMBL" id="KAE9098267.1"/>
    </source>
</evidence>
<dbReference type="EMBL" id="QXGD01001069">
    <property type="protein sequence ID" value="KAE9215694.1"/>
    <property type="molecule type" value="Genomic_DNA"/>
</dbReference>
<evidence type="ECO:0000256" key="1">
    <source>
        <dbReference type="SAM" id="MobiDB-lite"/>
    </source>
</evidence>
<evidence type="ECO:0000313" key="12">
    <source>
        <dbReference type="Proteomes" id="UP000429523"/>
    </source>
</evidence>
<dbReference type="PROSITE" id="PS50280">
    <property type="entry name" value="SET"/>
    <property type="match status" value="1"/>
</dbReference>
<gene>
    <name evidence="11" type="ORF">PF001_g15411</name>
    <name evidence="10" type="ORF">PF002_g17293</name>
    <name evidence="9" type="ORF">PF004_g14973</name>
    <name evidence="8" type="ORF">PF005_g16031</name>
    <name evidence="7" type="ORF">PF006_g15073</name>
    <name evidence="5" type="ORF">PF007_g16325</name>
    <name evidence="3" type="ORF">PF009_g17053</name>
    <name evidence="6" type="ORF">PF010_g15553</name>
    <name evidence="4" type="ORF">PF011_g15044</name>
</gene>
<dbReference type="AlphaFoldDB" id="A0A6A3TMF3"/>
<evidence type="ECO:0000313" key="3">
    <source>
        <dbReference type="EMBL" id="KAE8932931.1"/>
    </source>
</evidence>
<evidence type="ECO:0000313" key="20">
    <source>
        <dbReference type="Proteomes" id="UP000488956"/>
    </source>
</evidence>
<evidence type="ECO:0000313" key="13">
    <source>
        <dbReference type="Proteomes" id="UP000433483"/>
    </source>
</evidence>
<feature type="compositionally biased region" description="Low complexity" evidence="1">
    <location>
        <begin position="111"/>
        <end position="122"/>
    </location>
</feature>
<feature type="region of interest" description="Disordered" evidence="1">
    <location>
        <begin position="111"/>
        <end position="176"/>
    </location>
</feature>
<dbReference type="OrthoDB" id="308383at2759"/>
<evidence type="ECO:0000313" key="10">
    <source>
        <dbReference type="EMBL" id="KAE9215694.1"/>
    </source>
</evidence>
<sequence length="409" mass="44695">MVHLTHSAVHWRLRCILDTSSSDDENTSPNVPPSEPGKSKGVLSCRSDPGEESDQDEVESSGTATPPWLPVGHSKLGLSKAQSNPPPASNVAPPLISPPVVVPTPINPTTSSPVYLKTRPSSPRIPPRTAPLRTRQTGRHSRRQAAAPYGHSHPAVQRPEHPVINPRGASRTNPEAVRRRADMPTPNDVFAPARWPCRVAHLREQFNPLGTTFPDVPHFGWCTCSSPCRTDRCRNALMSLYCNANCCPYQGKCDNGLEESSKVYLGRNVRTSTFGVVAAEDIHAGEVLGQYLGQMEHVSIRGHDRPRNSGYRLVMKTRPEKPKVSVCVAINAEDMGGLMRFVNHSCKPFSKFVEVANGRRTTVVVVTTEEIHQGEQVTADYGDDLWLCAAAATTGVAIAIFKTCAIRKR</sequence>
<dbReference type="EMBL" id="QXGA01000978">
    <property type="protein sequence ID" value="KAE9133254.1"/>
    <property type="molecule type" value="Genomic_DNA"/>
</dbReference>
<evidence type="ECO:0000313" key="11">
    <source>
        <dbReference type="EMBL" id="KAE9299510.1"/>
    </source>
</evidence>
<evidence type="ECO:0000313" key="7">
    <source>
        <dbReference type="EMBL" id="KAE9133254.1"/>
    </source>
</evidence>
<feature type="region of interest" description="Disordered" evidence="1">
    <location>
        <begin position="20"/>
        <end position="92"/>
    </location>
</feature>
<dbReference type="Proteomes" id="UP000488956">
    <property type="component" value="Unassembled WGS sequence"/>
</dbReference>
<evidence type="ECO:0000313" key="19">
    <source>
        <dbReference type="Proteomes" id="UP000476176"/>
    </source>
</evidence>
<dbReference type="Proteomes" id="UP000437068">
    <property type="component" value="Unassembled WGS sequence"/>
</dbReference>